<keyword evidence="3" id="KW-1185">Reference proteome</keyword>
<dbReference type="EMBL" id="BAAAHU010000025">
    <property type="protein sequence ID" value="GAA1010521.1"/>
    <property type="molecule type" value="Genomic_DNA"/>
</dbReference>
<proteinExistence type="predicted"/>
<reference evidence="2 3" key="1">
    <citation type="journal article" date="2019" name="Int. J. Syst. Evol. Microbiol.">
        <title>The Global Catalogue of Microorganisms (GCM) 10K type strain sequencing project: providing services to taxonomists for standard genome sequencing and annotation.</title>
        <authorList>
            <consortium name="The Broad Institute Genomics Platform"/>
            <consortium name="The Broad Institute Genome Sequencing Center for Infectious Disease"/>
            <person name="Wu L."/>
            <person name="Ma J."/>
        </authorList>
    </citation>
    <scope>NUCLEOTIDE SEQUENCE [LARGE SCALE GENOMIC DNA]</scope>
    <source>
        <strain evidence="2 3">JCM 11269</strain>
    </source>
</reference>
<dbReference type="Proteomes" id="UP001501072">
    <property type="component" value="Unassembled WGS sequence"/>
</dbReference>
<organism evidence="2 3">
    <name type="scientific">Streptomyces thermogriseus</name>
    <dbReference type="NCBI Taxonomy" id="75292"/>
    <lineage>
        <taxon>Bacteria</taxon>
        <taxon>Bacillati</taxon>
        <taxon>Actinomycetota</taxon>
        <taxon>Actinomycetes</taxon>
        <taxon>Kitasatosporales</taxon>
        <taxon>Streptomycetaceae</taxon>
        <taxon>Streptomyces</taxon>
    </lineage>
</organism>
<feature type="region of interest" description="Disordered" evidence="1">
    <location>
        <begin position="74"/>
        <end position="101"/>
    </location>
</feature>
<name>A0ABN1SZS5_9ACTN</name>
<protein>
    <submittedName>
        <fullName evidence="2">Uncharacterized protein</fullName>
    </submittedName>
</protein>
<evidence type="ECO:0000313" key="3">
    <source>
        <dbReference type="Proteomes" id="UP001501072"/>
    </source>
</evidence>
<sequence length="171" mass="17481">MTTQSRPSLTPWGVRDRGAGLLREQADGGTGDLVPPAEDLTALGLGAGREDGLQQPAHDVEGDAVLLLAAAGEQHGAAAGGGHAPDLGQHGRLAQPGGRAVEQQPALPVLALLVTRAEPVHRDPRGGHLVLALVQEGSSPSIVSAHDGGPPRALPFRHVVAPPDLPVCREE</sequence>
<evidence type="ECO:0000256" key="1">
    <source>
        <dbReference type="SAM" id="MobiDB-lite"/>
    </source>
</evidence>
<comment type="caution">
    <text evidence="2">The sequence shown here is derived from an EMBL/GenBank/DDBJ whole genome shotgun (WGS) entry which is preliminary data.</text>
</comment>
<accession>A0ABN1SZS5</accession>
<evidence type="ECO:0000313" key="2">
    <source>
        <dbReference type="EMBL" id="GAA1010521.1"/>
    </source>
</evidence>
<gene>
    <name evidence="2" type="ORF">GCM10009564_28870</name>
</gene>
<feature type="region of interest" description="Disordered" evidence="1">
    <location>
        <begin position="1"/>
        <end position="36"/>
    </location>
</feature>
<dbReference type="RefSeq" id="WP_346073126.1">
    <property type="nucleotide sequence ID" value="NZ_BAAAHU010000025.1"/>
</dbReference>